<evidence type="ECO:0000313" key="6">
    <source>
        <dbReference type="EMBL" id="QKN24159.1"/>
    </source>
</evidence>
<dbReference type="PANTHER" id="PTHR21666">
    <property type="entry name" value="PEPTIDASE-RELATED"/>
    <property type="match status" value="1"/>
</dbReference>
<evidence type="ECO:0000313" key="7">
    <source>
        <dbReference type="EMBL" id="QKO30773.1"/>
    </source>
</evidence>
<evidence type="ECO:0000256" key="2">
    <source>
        <dbReference type="SAM" id="MobiDB-lite"/>
    </source>
</evidence>
<dbReference type="SUPFAM" id="SSF51261">
    <property type="entry name" value="Duplicated hybrid motif"/>
    <property type="match status" value="1"/>
</dbReference>
<reference evidence="7" key="2">
    <citation type="journal article" date="2021" name="Appl. Environ. Microbiol.">
        <title>Adaptability of a Caproate-Producing Bacterium Contributes to Its Dominance in an Anaerobic Fermentation System.</title>
        <authorList>
            <person name="Wang H."/>
            <person name="Gu Y."/>
            <person name="Zhou W."/>
            <person name="Zhao D."/>
            <person name="Qiao Z."/>
            <person name="Zheng J."/>
            <person name="Gao J."/>
            <person name="Chen X."/>
            <person name="Ren C."/>
            <person name="Xu Y."/>
        </authorList>
    </citation>
    <scope>NUCLEOTIDE SEQUENCE</scope>
    <source>
        <strain evidence="7">JNU-WLY1368</strain>
    </source>
</reference>
<dbReference type="Pfam" id="PF01476">
    <property type="entry name" value="LysM"/>
    <property type="match status" value="1"/>
</dbReference>
<dbReference type="InterPro" id="IPR036779">
    <property type="entry name" value="LysM_dom_sf"/>
</dbReference>
<dbReference type="Proteomes" id="UP000501316">
    <property type="component" value="Chromosome"/>
</dbReference>
<dbReference type="AlphaFoldDB" id="A0A859DRN9"/>
<accession>A0A859DRN9</accession>
<reference evidence="8 9" key="1">
    <citation type="submission" date="2019-11" db="EMBL/GenBank/DDBJ databases">
        <authorList>
            <person name="Ren C."/>
            <person name="Wang H."/>
            <person name="Xu Y."/>
        </authorList>
    </citation>
    <scope>NUCLEOTIDE SEQUENCE [LARGE SCALE GENOMIC DNA]</scope>
    <source>
        <strain evidence="9">JNU-WLY1368</strain>
        <strain evidence="6 8">LBM 19010</strain>
    </source>
</reference>
<sequence>MQQNNPKQQTKPVLSENDSFPPKAEKTANNGLKHKARFLVPILALFVAAGAAYAAHTAWEKPRTASVSLHGAGQQFSQNFASVRPAQQYRLRFALTESSAANRAAEQSLLLNINKPVVKQQAVGVYVDNTFIGAVQDGSELQSMLNTFLSRAESNTGCTTASILNKIRLVPGQYDKSVIVTENAMQVLLSGEKTASKTYTVENGDTIDKIAKKSGVTAARLAAVNPGLNVKSLQPGDVIYLEPQKKLLSIQTVGSKTETSSIAYSKQTVPSASLNKGQRVLKTKGTAGTKATTYQVTYVNGVETARKIISQKTVPPVTEVTEQGTKEQPKAQTVTTSAVGMATGSFLWPVPTLTTVTSGYSARWGRFHYGLDISGENAMGQPIYAADGGTVQFSGVDPGGFGNYVVIDHGNGYCSIYGHACKLLVSQGQKVAQGQLIAMVGSTGHSTGAHCHFEVHKNGEKVNPTNLVHADVAKTVSYLGNKLTAEQITAMDKAAQQTAKLTLETYQKSISTAAATAANQ</sequence>
<dbReference type="PANTHER" id="PTHR21666:SF270">
    <property type="entry name" value="MUREIN HYDROLASE ACTIVATOR ENVC"/>
    <property type="match status" value="1"/>
</dbReference>
<dbReference type="PROSITE" id="PS51782">
    <property type="entry name" value="LYSM"/>
    <property type="match status" value="1"/>
</dbReference>
<dbReference type="SMART" id="SM00257">
    <property type="entry name" value="LysM"/>
    <property type="match status" value="1"/>
</dbReference>
<evidence type="ECO:0000256" key="3">
    <source>
        <dbReference type="SAM" id="Phobius"/>
    </source>
</evidence>
<dbReference type="Gene3D" id="2.70.70.10">
    <property type="entry name" value="Glucose Permease (Domain IIA)"/>
    <property type="match status" value="1"/>
</dbReference>
<dbReference type="SUPFAM" id="SSF54106">
    <property type="entry name" value="LysM domain"/>
    <property type="match status" value="1"/>
</dbReference>
<dbReference type="Pfam" id="PF01551">
    <property type="entry name" value="Peptidase_M23"/>
    <property type="match status" value="1"/>
</dbReference>
<dbReference type="CDD" id="cd12797">
    <property type="entry name" value="M23_peptidase"/>
    <property type="match status" value="1"/>
</dbReference>
<feature type="domain" description="LysM" evidence="5">
    <location>
        <begin position="197"/>
        <end position="241"/>
    </location>
</feature>
<evidence type="ECO:0000259" key="5">
    <source>
        <dbReference type="PROSITE" id="PS51782"/>
    </source>
</evidence>
<dbReference type="PROSITE" id="PS51109">
    <property type="entry name" value="G5"/>
    <property type="match status" value="1"/>
</dbReference>
<dbReference type="Proteomes" id="UP000509623">
    <property type="component" value="Chromosome"/>
</dbReference>
<dbReference type="SMART" id="SM01208">
    <property type="entry name" value="G5"/>
    <property type="match status" value="1"/>
</dbReference>
<feature type="domain" description="G5" evidence="4">
    <location>
        <begin position="248"/>
        <end position="327"/>
    </location>
</feature>
<dbReference type="EMBL" id="CP046161">
    <property type="protein sequence ID" value="QKO30773.1"/>
    <property type="molecule type" value="Genomic_DNA"/>
</dbReference>
<dbReference type="GO" id="GO:0004222">
    <property type="term" value="F:metalloendopeptidase activity"/>
    <property type="evidence" value="ECO:0007669"/>
    <property type="project" value="TreeGrafter"/>
</dbReference>
<evidence type="ECO:0000259" key="4">
    <source>
        <dbReference type="PROSITE" id="PS51109"/>
    </source>
</evidence>
<dbReference type="InterPro" id="IPR050570">
    <property type="entry name" value="Cell_wall_metabolism_enzyme"/>
</dbReference>
<dbReference type="KEGG" id="clf:GJQ69_06485"/>
<keyword evidence="3" id="KW-0472">Membrane</keyword>
<evidence type="ECO:0000256" key="1">
    <source>
        <dbReference type="ARBA" id="ARBA00022729"/>
    </source>
</evidence>
<dbReference type="Pfam" id="PF07501">
    <property type="entry name" value="G5"/>
    <property type="match status" value="1"/>
</dbReference>
<dbReference type="CDD" id="cd00118">
    <property type="entry name" value="LysM"/>
    <property type="match status" value="1"/>
</dbReference>
<dbReference type="InterPro" id="IPR011098">
    <property type="entry name" value="G5_dom"/>
</dbReference>
<evidence type="ECO:0000313" key="9">
    <source>
        <dbReference type="Proteomes" id="UP000509623"/>
    </source>
</evidence>
<dbReference type="InterPro" id="IPR018392">
    <property type="entry name" value="LysM"/>
</dbReference>
<keyword evidence="9" id="KW-1185">Reference proteome</keyword>
<dbReference type="Gene3D" id="3.10.350.10">
    <property type="entry name" value="LysM domain"/>
    <property type="match status" value="1"/>
</dbReference>
<feature type="region of interest" description="Disordered" evidence="2">
    <location>
        <begin position="1"/>
        <end position="28"/>
    </location>
</feature>
<dbReference type="Gene3D" id="2.20.230.10">
    <property type="entry name" value="Resuscitation-promoting factor rpfb"/>
    <property type="match status" value="1"/>
</dbReference>
<dbReference type="InterPro" id="IPR016047">
    <property type="entry name" value="M23ase_b-sheet_dom"/>
</dbReference>
<protein>
    <submittedName>
        <fullName evidence="6">Peptidoglycan DD-metalloendopeptidase family protein</fullName>
    </submittedName>
</protein>
<organism evidence="6 8">
    <name type="scientific">Caproicibacterium lactatifermentans</name>
    <dbReference type="NCBI Taxonomy" id="2666138"/>
    <lineage>
        <taxon>Bacteria</taxon>
        <taxon>Bacillati</taxon>
        <taxon>Bacillota</taxon>
        <taxon>Clostridia</taxon>
        <taxon>Eubacteriales</taxon>
        <taxon>Oscillospiraceae</taxon>
        <taxon>Caproicibacterium</taxon>
    </lineage>
</organism>
<reference evidence="7" key="3">
    <citation type="journal article" date="2022" name="Int. J. Syst. Evol. Microbiol.">
        <title>Caproicibacterium lactatifermentans sp. nov., isolated from pit clay used for the production of Chinese strong aroma-type liquor.</title>
        <authorList>
            <person name="Wang H."/>
            <person name="Gu Y."/>
            <person name="Zhao D."/>
            <person name="Qiao Z."/>
            <person name="Zheng J."/>
            <person name="Gao J."/>
            <person name="Ren C."/>
            <person name="Xu Y."/>
        </authorList>
    </citation>
    <scope>NUCLEOTIDE SEQUENCE</scope>
    <source>
        <strain evidence="7">JNU-WLY1368</strain>
    </source>
</reference>
<feature type="transmembrane region" description="Helical" evidence="3">
    <location>
        <begin position="38"/>
        <end position="59"/>
    </location>
</feature>
<proteinExistence type="predicted"/>
<dbReference type="EMBL" id="CP046051">
    <property type="protein sequence ID" value="QKN24159.1"/>
    <property type="molecule type" value="Genomic_DNA"/>
</dbReference>
<dbReference type="InterPro" id="IPR011055">
    <property type="entry name" value="Dup_hybrid_motif"/>
</dbReference>
<name>A0A859DRN9_9FIRM</name>
<feature type="compositionally biased region" description="Polar residues" evidence="2">
    <location>
        <begin position="1"/>
        <end position="18"/>
    </location>
</feature>
<keyword evidence="1" id="KW-0732">Signal</keyword>
<dbReference type="RefSeq" id="WP_086035513.1">
    <property type="nucleotide sequence ID" value="NZ_CP046051.1"/>
</dbReference>
<keyword evidence="3" id="KW-1133">Transmembrane helix</keyword>
<gene>
    <name evidence="6" type="ORF">GJQ69_06485</name>
    <name evidence="7" type="ORF">GKP14_07040</name>
</gene>
<keyword evidence="3" id="KW-0812">Transmembrane</keyword>
<evidence type="ECO:0000313" key="8">
    <source>
        <dbReference type="Proteomes" id="UP000501316"/>
    </source>
</evidence>